<accession>A0A7C3F6E1</accession>
<feature type="transmembrane region" description="Helical" evidence="1">
    <location>
        <begin position="61"/>
        <end position="83"/>
    </location>
</feature>
<feature type="transmembrane region" description="Helical" evidence="1">
    <location>
        <begin position="203"/>
        <end position="219"/>
    </location>
</feature>
<proteinExistence type="predicted"/>
<sequence length="250" mass="26772">MNRIAAASLVGAASFAVMGFLASAFESQAPTGSVSSLFILFMAAPSFLAALRWLGVCRGTLILGLLAVASLIVEALAVETGIPYGEFQYGTDIGTLVFGKVPWTVPFAYLPMLLGAIALAGNAKFGYRSWLKLCALASFVNVAIDLAVDPAAVAASFWQWSTPGYYYGVPLINFAGWLLTGFIYSSIFYFFARSKIRDGGIPIRLSISLLWILCFWSAFLIDRGILLPACVGIVLTIAIVSALLREKKGI</sequence>
<dbReference type="PANTHER" id="PTHR39419">
    <property type="entry name" value="SLL0814 PROTEIN"/>
    <property type="match status" value="1"/>
</dbReference>
<keyword evidence="1" id="KW-0472">Membrane</keyword>
<feature type="transmembrane region" description="Helical" evidence="1">
    <location>
        <begin position="103"/>
        <end position="121"/>
    </location>
</feature>
<comment type="caution">
    <text evidence="2">The sequence shown here is derived from an EMBL/GenBank/DDBJ whole genome shotgun (WGS) entry which is preliminary data.</text>
</comment>
<dbReference type="PANTHER" id="PTHR39419:SF1">
    <property type="entry name" value="SLL0814 PROTEIN"/>
    <property type="match status" value="1"/>
</dbReference>
<dbReference type="EMBL" id="DSTX01000011">
    <property type="protein sequence ID" value="HFK20982.1"/>
    <property type="molecule type" value="Genomic_DNA"/>
</dbReference>
<feature type="transmembrane region" description="Helical" evidence="1">
    <location>
        <begin position="164"/>
        <end position="191"/>
    </location>
</feature>
<evidence type="ECO:0000313" key="2">
    <source>
        <dbReference type="EMBL" id="HFK20982.1"/>
    </source>
</evidence>
<dbReference type="AlphaFoldDB" id="A0A7C3F6E1"/>
<reference evidence="2" key="1">
    <citation type="journal article" date="2020" name="mSystems">
        <title>Genome- and Community-Level Interaction Insights into Carbon Utilization and Element Cycling Functions of Hydrothermarchaeota in Hydrothermal Sediment.</title>
        <authorList>
            <person name="Zhou Z."/>
            <person name="Liu Y."/>
            <person name="Xu W."/>
            <person name="Pan J."/>
            <person name="Luo Z.H."/>
            <person name="Li M."/>
        </authorList>
    </citation>
    <scope>NUCLEOTIDE SEQUENCE [LARGE SCALE GENOMIC DNA]</scope>
    <source>
        <strain evidence="2">SpSt-468</strain>
    </source>
</reference>
<protein>
    <submittedName>
        <fullName evidence="2">Carotenoid biosynthesis protein</fullName>
    </submittedName>
</protein>
<feature type="transmembrane region" description="Helical" evidence="1">
    <location>
        <begin position="34"/>
        <end position="54"/>
    </location>
</feature>
<feature type="transmembrane region" description="Helical" evidence="1">
    <location>
        <begin position="225"/>
        <end position="244"/>
    </location>
</feature>
<gene>
    <name evidence="2" type="ORF">ENS19_06880</name>
</gene>
<dbReference type="Pfam" id="PF04240">
    <property type="entry name" value="Caroten_synth"/>
    <property type="match status" value="1"/>
</dbReference>
<keyword evidence="1" id="KW-1133">Transmembrane helix</keyword>
<keyword evidence="1" id="KW-0812">Transmembrane</keyword>
<dbReference type="InterPro" id="IPR007354">
    <property type="entry name" value="CruF-like"/>
</dbReference>
<organism evidence="2">
    <name type="scientific">Candidatus Methanomethylicus mesodigestus</name>
    <dbReference type="NCBI Taxonomy" id="1867258"/>
    <lineage>
        <taxon>Archaea</taxon>
        <taxon>Thermoproteota</taxon>
        <taxon>Methanosuratincolia</taxon>
        <taxon>Candidatus Methanomethylicales</taxon>
        <taxon>Candidatus Methanomethylicaceae</taxon>
        <taxon>Candidatus Methanomethylicus</taxon>
    </lineage>
</organism>
<feature type="transmembrane region" description="Helical" evidence="1">
    <location>
        <begin position="133"/>
        <end position="158"/>
    </location>
</feature>
<name>A0A7C3F6E1_9CREN</name>
<evidence type="ECO:0000256" key="1">
    <source>
        <dbReference type="SAM" id="Phobius"/>
    </source>
</evidence>